<protein>
    <submittedName>
        <fullName evidence="3">Uncharacterized protein</fullName>
    </submittedName>
</protein>
<reference evidence="3" key="1">
    <citation type="submission" date="2023-10" db="EMBL/GenBank/DDBJ databases">
        <authorList>
            <person name="Chen Y."/>
            <person name="Shah S."/>
            <person name="Dougan E. K."/>
            <person name="Thang M."/>
            <person name="Chan C."/>
        </authorList>
    </citation>
    <scope>NUCLEOTIDE SEQUENCE [LARGE SCALE GENOMIC DNA]</scope>
</reference>
<keyword evidence="1" id="KW-0175">Coiled coil</keyword>
<dbReference type="Proteomes" id="UP001189429">
    <property type="component" value="Unassembled WGS sequence"/>
</dbReference>
<keyword evidence="4" id="KW-1185">Reference proteome</keyword>
<comment type="caution">
    <text evidence="3">The sequence shown here is derived from an EMBL/GenBank/DDBJ whole genome shotgun (WGS) entry which is preliminary data.</text>
</comment>
<evidence type="ECO:0000256" key="1">
    <source>
        <dbReference type="SAM" id="Coils"/>
    </source>
</evidence>
<feature type="coiled-coil region" evidence="1">
    <location>
        <begin position="280"/>
        <end position="307"/>
    </location>
</feature>
<evidence type="ECO:0000313" key="4">
    <source>
        <dbReference type="Proteomes" id="UP001189429"/>
    </source>
</evidence>
<sequence length="580" mass="62402">MASGEEGPGSPTGPARRPPDASGGLEIDDLGPLPQWPPSMPSSLPPSRRGSRQPSKWAVEISPPPRPWGSLADLSFGVLASTVQWLMSAVQAMHATADKFSEDVTLSEARREAELAHLTERIGRLEAQAQRDQSSIADLQAAAKASIARSNAKARKKASPEASDEESAEPEPPKPKVTVAAPDRDLVPAADTQSQLIDVLSMREWVLQQGYAKEVDLEVIHERMEKMQVSMEKLQDSGNSTDDRLAAVLQDVNGRAKLGDLRELKEDILRTVTDRMNFSGDELRRLRESMELKHQSLEEELEALRPRVGTLAQQLEKDRIPEGAGRLGGVEEQLRAQAAGDAGVAAALARAAELEAALDMLVGVHGVADRVQAIIPALAALVQGVEPPWLDRLRRNVALHSAADGVPSLVLADAAALRAAQRGPRLGPEKLAAPARRSTRRGRARRGSVGSQSSAASSCLLSEAPDLVPGAGSWERLDAAGVRCTCGATVFSSCRADVPQPCENWEALLEPNAIRHDVGVSTCVKSEMREAKLDPIFVSEAPPLVEVAPFVPLEQLHSELYDLGSLHGRCFFICASGMWW</sequence>
<feature type="compositionally biased region" description="Low complexity" evidence="2">
    <location>
        <begin position="45"/>
        <end position="55"/>
    </location>
</feature>
<feature type="compositionally biased region" description="Low complexity" evidence="2">
    <location>
        <begin position="1"/>
        <end position="14"/>
    </location>
</feature>
<feature type="region of interest" description="Disordered" evidence="2">
    <location>
        <begin position="426"/>
        <end position="451"/>
    </location>
</feature>
<evidence type="ECO:0000256" key="2">
    <source>
        <dbReference type="SAM" id="MobiDB-lite"/>
    </source>
</evidence>
<feature type="coiled-coil region" evidence="1">
    <location>
        <begin position="108"/>
        <end position="142"/>
    </location>
</feature>
<feature type="compositionally biased region" description="Basic residues" evidence="2">
    <location>
        <begin position="437"/>
        <end position="446"/>
    </location>
</feature>
<feature type="compositionally biased region" description="Pro residues" evidence="2">
    <location>
        <begin position="34"/>
        <end position="44"/>
    </location>
</feature>
<proteinExistence type="predicted"/>
<dbReference type="EMBL" id="CAUYUJ010015122">
    <property type="protein sequence ID" value="CAK0850137.1"/>
    <property type="molecule type" value="Genomic_DNA"/>
</dbReference>
<evidence type="ECO:0000313" key="3">
    <source>
        <dbReference type="EMBL" id="CAK0850137.1"/>
    </source>
</evidence>
<name>A0ABN9TV51_9DINO</name>
<organism evidence="3 4">
    <name type="scientific">Prorocentrum cordatum</name>
    <dbReference type="NCBI Taxonomy" id="2364126"/>
    <lineage>
        <taxon>Eukaryota</taxon>
        <taxon>Sar</taxon>
        <taxon>Alveolata</taxon>
        <taxon>Dinophyceae</taxon>
        <taxon>Prorocentrales</taxon>
        <taxon>Prorocentraceae</taxon>
        <taxon>Prorocentrum</taxon>
    </lineage>
</organism>
<feature type="region of interest" description="Disordered" evidence="2">
    <location>
        <begin position="1"/>
        <end position="64"/>
    </location>
</feature>
<feature type="region of interest" description="Disordered" evidence="2">
    <location>
        <begin position="148"/>
        <end position="187"/>
    </location>
</feature>
<accession>A0ABN9TV51</accession>
<gene>
    <name evidence="3" type="ORF">PCOR1329_LOCUS42637</name>
</gene>